<gene>
    <name evidence="2" type="primary">topA</name>
    <name evidence="2" type="ORF">NCTC10476_01800</name>
</gene>
<dbReference type="GO" id="GO:0003917">
    <property type="term" value="F:DNA topoisomerase type I (single strand cut, ATP-independent) activity"/>
    <property type="evidence" value="ECO:0007669"/>
    <property type="project" value="InterPro"/>
</dbReference>
<dbReference type="SUPFAM" id="SSF57783">
    <property type="entry name" value="Zinc beta-ribbon"/>
    <property type="match status" value="3"/>
</dbReference>
<feature type="domain" description="DNA topoisomerase type IA zn finger" evidence="1">
    <location>
        <begin position="59"/>
        <end position="96"/>
    </location>
</feature>
<keyword evidence="3" id="KW-1185">Reference proteome</keyword>
<reference evidence="2 3" key="1">
    <citation type="submission" date="2018-06" db="EMBL/GenBank/DDBJ databases">
        <authorList>
            <consortium name="Pathogen Informatics"/>
            <person name="Doyle S."/>
        </authorList>
    </citation>
    <scope>NUCLEOTIDE SEQUENCE [LARGE SCALE GENOMIC DNA]</scope>
    <source>
        <strain evidence="2 3">NCTC10476</strain>
    </source>
</reference>
<dbReference type="GO" id="GO:0005694">
    <property type="term" value="C:chromosome"/>
    <property type="evidence" value="ECO:0007669"/>
    <property type="project" value="InterPro"/>
</dbReference>
<sequence length="178" mass="19621">MTKTVTAKGNGLCPECGSALVIRSGSHGPFLGCSHYPTCQYIRPLKAQTDGHIIKVLEGQECPKCQSTLVLRQGRYGMFIGCSQYPQCNHTEVIDKPDETSIACPQCGQGKLLQRKSRFGKVFYACNRYPDCQFSLNQQPIAGECAHCHYPLLMEKRTAQGVKRSCASRLCGKPVTTE</sequence>
<organism evidence="2 3">
    <name type="scientific">Yersinia ruckeri</name>
    <dbReference type="NCBI Taxonomy" id="29486"/>
    <lineage>
        <taxon>Bacteria</taxon>
        <taxon>Pseudomonadati</taxon>
        <taxon>Pseudomonadota</taxon>
        <taxon>Gammaproteobacteria</taxon>
        <taxon>Enterobacterales</taxon>
        <taxon>Yersiniaceae</taxon>
        <taxon>Yersinia</taxon>
    </lineage>
</organism>
<dbReference type="EC" id="5.99.1.2" evidence="2"/>
<dbReference type="GO" id="GO:0003677">
    <property type="term" value="F:DNA binding"/>
    <property type="evidence" value="ECO:0007669"/>
    <property type="project" value="UniProtKB-KW"/>
</dbReference>
<dbReference type="Pfam" id="PF01396">
    <property type="entry name" value="Zn_ribbon_Top1"/>
    <property type="match status" value="3"/>
</dbReference>
<proteinExistence type="predicted"/>
<dbReference type="EMBL" id="UHJG01000001">
    <property type="protein sequence ID" value="SUQ00500.1"/>
    <property type="molecule type" value="Genomic_DNA"/>
</dbReference>
<dbReference type="Proteomes" id="UP000255169">
    <property type="component" value="Unassembled WGS sequence"/>
</dbReference>
<evidence type="ECO:0000313" key="2">
    <source>
        <dbReference type="EMBL" id="SUQ00500.1"/>
    </source>
</evidence>
<accession>A0A380QPA9</accession>
<protein>
    <submittedName>
        <fullName evidence="2">Putative DNA-binding protein</fullName>
        <ecNumber evidence="2">5.99.1.2</ecNumber>
    </submittedName>
</protein>
<evidence type="ECO:0000259" key="1">
    <source>
        <dbReference type="Pfam" id="PF01396"/>
    </source>
</evidence>
<dbReference type="InterPro" id="IPR000380">
    <property type="entry name" value="Topo_IA"/>
</dbReference>
<dbReference type="OrthoDB" id="6412825at2"/>
<keyword evidence="2" id="KW-0238">DNA-binding</keyword>
<feature type="domain" description="DNA topoisomerase type IA zn finger" evidence="1">
    <location>
        <begin position="103"/>
        <end position="140"/>
    </location>
</feature>
<dbReference type="GO" id="GO:0006265">
    <property type="term" value="P:DNA topological change"/>
    <property type="evidence" value="ECO:0007669"/>
    <property type="project" value="InterPro"/>
</dbReference>
<dbReference type="GeneID" id="66878085"/>
<dbReference type="PANTHER" id="PTHR42785:SF1">
    <property type="entry name" value="DNA TOPOISOMERASE"/>
    <property type="match status" value="1"/>
</dbReference>
<dbReference type="RefSeq" id="WP_071815376.1">
    <property type="nucleotide sequence ID" value="NZ_CABIHR010000036.1"/>
</dbReference>
<name>A0A380QPA9_YERRU</name>
<dbReference type="Gene3D" id="3.30.65.10">
    <property type="entry name" value="Bacterial Topoisomerase I, domain 1"/>
    <property type="match status" value="3"/>
</dbReference>
<keyword evidence="2" id="KW-0413">Isomerase</keyword>
<feature type="domain" description="DNA topoisomerase type IA zn finger" evidence="1">
    <location>
        <begin position="11"/>
        <end position="47"/>
    </location>
</feature>
<dbReference type="PANTHER" id="PTHR42785">
    <property type="entry name" value="DNA TOPOISOMERASE, TYPE IA, CORE"/>
    <property type="match status" value="1"/>
</dbReference>
<dbReference type="AlphaFoldDB" id="A0A380QPA9"/>
<evidence type="ECO:0000313" key="3">
    <source>
        <dbReference type="Proteomes" id="UP000255169"/>
    </source>
</evidence>
<dbReference type="InterPro" id="IPR013498">
    <property type="entry name" value="Topo_IA_Znf"/>
</dbReference>